<evidence type="ECO:0000256" key="2">
    <source>
        <dbReference type="ARBA" id="ARBA00013017"/>
    </source>
</evidence>
<keyword evidence="5" id="KW-0560">Oxidoreductase</keyword>
<dbReference type="InterPro" id="IPR036249">
    <property type="entry name" value="Thioredoxin-like_sf"/>
</dbReference>
<keyword evidence="4" id="KW-0049">Antioxidant</keyword>
<dbReference type="GO" id="GO:0045454">
    <property type="term" value="P:cell redox homeostasis"/>
    <property type="evidence" value="ECO:0007669"/>
    <property type="project" value="TreeGrafter"/>
</dbReference>
<keyword evidence="3" id="KW-0575">Peroxidase</keyword>
<dbReference type="STRING" id="310781.SAMN05216259_104147"/>
<dbReference type="EMBL" id="FNIE01000004">
    <property type="protein sequence ID" value="SDN43703.1"/>
    <property type="molecule type" value="Genomic_DNA"/>
</dbReference>
<evidence type="ECO:0000313" key="15">
    <source>
        <dbReference type="Proteomes" id="UP000199341"/>
    </source>
</evidence>
<keyword evidence="15" id="KW-1185">Reference proteome</keyword>
<feature type="domain" description="Thioredoxin" evidence="13">
    <location>
        <begin position="13"/>
        <end position="200"/>
    </location>
</feature>
<dbReference type="GO" id="GO:0034599">
    <property type="term" value="P:cellular response to oxidative stress"/>
    <property type="evidence" value="ECO:0007669"/>
    <property type="project" value="TreeGrafter"/>
</dbReference>
<evidence type="ECO:0000313" key="14">
    <source>
        <dbReference type="EMBL" id="SDN43703.1"/>
    </source>
</evidence>
<proteinExistence type="inferred from homology"/>
<comment type="function">
    <text evidence="1">Thiol-specific peroxidase that catalyzes the reduction of hydrogen peroxide and organic hydroperoxides to water and alcohols, respectively. Plays a role in cell protection against oxidative stress by detoxifying peroxides and as sensor of hydrogen peroxide-mediated signaling events.</text>
</comment>
<evidence type="ECO:0000256" key="5">
    <source>
        <dbReference type="ARBA" id="ARBA00023002"/>
    </source>
</evidence>
<dbReference type="Gene3D" id="3.40.30.10">
    <property type="entry name" value="Glutaredoxin"/>
    <property type="match status" value="1"/>
</dbReference>
<evidence type="ECO:0000256" key="10">
    <source>
        <dbReference type="ARBA" id="ARBA00041373"/>
    </source>
</evidence>
<dbReference type="PANTHER" id="PTHR42801:SF7">
    <property type="entry name" value="SLL1159 PROTEIN"/>
    <property type="match status" value="1"/>
</dbReference>
<feature type="compositionally biased region" description="Low complexity" evidence="12">
    <location>
        <begin position="21"/>
        <end position="30"/>
    </location>
</feature>
<evidence type="ECO:0000256" key="1">
    <source>
        <dbReference type="ARBA" id="ARBA00003330"/>
    </source>
</evidence>
<name>A0A1H0BE53_9ACTN</name>
<sequence>MGGGDPADPFSQERAGLRAAAAPVTAVPGTDLPDPPMLDAGGTATSVSAARAGRPAVVVLYRGAWCPFCNVALRVYREQLQPELLARGIALIAVSPQHPDGSLTMREKHDLDFAVLSDPGNRLAISLGVLTAPSPEAREAQLALGLDLEAVNADGTTGLPMPTTAIVDGAGRLVWIDVHPDYATRTEPHQVLDALDGLGIQGGVRG</sequence>
<keyword evidence="7" id="KW-0676">Redox-active center</keyword>
<dbReference type="PROSITE" id="PS51352">
    <property type="entry name" value="THIOREDOXIN_2"/>
    <property type="match status" value="1"/>
</dbReference>
<dbReference type="InterPro" id="IPR050924">
    <property type="entry name" value="Peroxiredoxin_BCP/PrxQ"/>
</dbReference>
<dbReference type="EC" id="1.11.1.24" evidence="2"/>
<dbReference type="InterPro" id="IPR013766">
    <property type="entry name" value="Thioredoxin_domain"/>
</dbReference>
<dbReference type="PANTHER" id="PTHR42801">
    <property type="entry name" value="THIOREDOXIN-DEPENDENT PEROXIDE REDUCTASE"/>
    <property type="match status" value="1"/>
</dbReference>
<evidence type="ECO:0000256" key="12">
    <source>
        <dbReference type="SAM" id="MobiDB-lite"/>
    </source>
</evidence>
<dbReference type="GO" id="GO:0008379">
    <property type="term" value="F:thioredoxin peroxidase activity"/>
    <property type="evidence" value="ECO:0007669"/>
    <property type="project" value="TreeGrafter"/>
</dbReference>
<dbReference type="Pfam" id="PF00578">
    <property type="entry name" value="AhpC-TSA"/>
    <property type="match status" value="1"/>
</dbReference>
<comment type="catalytic activity">
    <reaction evidence="11">
        <text>a hydroperoxide + [thioredoxin]-dithiol = an alcohol + [thioredoxin]-disulfide + H2O</text>
        <dbReference type="Rhea" id="RHEA:62620"/>
        <dbReference type="Rhea" id="RHEA-COMP:10698"/>
        <dbReference type="Rhea" id="RHEA-COMP:10700"/>
        <dbReference type="ChEBI" id="CHEBI:15377"/>
        <dbReference type="ChEBI" id="CHEBI:29950"/>
        <dbReference type="ChEBI" id="CHEBI:30879"/>
        <dbReference type="ChEBI" id="CHEBI:35924"/>
        <dbReference type="ChEBI" id="CHEBI:50058"/>
        <dbReference type="EC" id="1.11.1.24"/>
    </reaction>
</comment>
<gene>
    <name evidence="14" type="ORF">SAMN05216259_104147</name>
</gene>
<evidence type="ECO:0000256" key="11">
    <source>
        <dbReference type="ARBA" id="ARBA00049091"/>
    </source>
</evidence>
<dbReference type="GO" id="GO:0005737">
    <property type="term" value="C:cytoplasm"/>
    <property type="evidence" value="ECO:0007669"/>
    <property type="project" value="TreeGrafter"/>
</dbReference>
<reference evidence="14 15" key="1">
    <citation type="submission" date="2016-10" db="EMBL/GenBank/DDBJ databases">
        <authorList>
            <person name="de Groot N.N."/>
        </authorList>
    </citation>
    <scope>NUCLEOTIDE SEQUENCE [LARGE SCALE GENOMIC DNA]</scope>
    <source>
        <strain evidence="14 15">CGMCC 4.2022</strain>
    </source>
</reference>
<organism evidence="14 15">
    <name type="scientific">Actinacidiphila guanduensis</name>
    <dbReference type="NCBI Taxonomy" id="310781"/>
    <lineage>
        <taxon>Bacteria</taxon>
        <taxon>Bacillati</taxon>
        <taxon>Actinomycetota</taxon>
        <taxon>Actinomycetes</taxon>
        <taxon>Kitasatosporales</taxon>
        <taxon>Streptomycetaceae</taxon>
        <taxon>Actinacidiphila</taxon>
    </lineage>
</organism>
<dbReference type="AlphaFoldDB" id="A0A1H0BE53"/>
<evidence type="ECO:0000256" key="7">
    <source>
        <dbReference type="ARBA" id="ARBA00023284"/>
    </source>
</evidence>
<protein>
    <recommendedName>
        <fullName evidence="2">thioredoxin-dependent peroxiredoxin</fullName>
        <ecNumber evidence="2">1.11.1.24</ecNumber>
    </recommendedName>
    <alternativeName>
        <fullName evidence="10">Bacterioferritin comigratory protein</fullName>
    </alternativeName>
    <alternativeName>
        <fullName evidence="8">Thioredoxin peroxidase</fullName>
    </alternativeName>
</protein>
<keyword evidence="6" id="KW-1015">Disulfide bond</keyword>
<evidence type="ECO:0000256" key="9">
    <source>
        <dbReference type="ARBA" id="ARBA00038489"/>
    </source>
</evidence>
<evidence type="ECO:0000259" key="13">
    <source>
        <dbReference type="PROSITE" id="PS51352"/>
    </source>
</evidence>
<dbReference type="SUPFAM" id="SSF52833">
    <property type="entry name" value="Thioredoxin-like"/>
    <property type="match status" value="1"/>
</dbReference>
<comment type="similarity">
    <text evidence="9">Belongs to the peroxiredoxin family. BCP/PrxQ subfamily.</text>
</comment>
<dbReference type="CDD" id="cd02970">
    <property type="entry name" value="PRX_like2"/>
    <property type="match status" value="1"/>
</dbReference>
<evidence type="ECO:0000256" key="8">
    <source>
        <dbReference type="ARBA" id="ARBA00032824"/>
    </source>
</evidence>
<evidence type="ECO:0000256" key="6">
    <source>
        <dbReference type="ARBA" id="ARBA00023157"/>
    </source>
</evidence>
<feature type="region of interest" description="Disordered" evidence="12">
    <location>
        <begin position="21"/>
        <end position="40"/>
    </location>
</feature>
<evidence type="ECO:0000256" key="4">
    <source>
        <dbReference type="ARBA" id="ARBA00022862"/>
    </source>
</evidence>
<evidence type="ECO:0000256" key="3">
    <source>
        <dbReference type="ARBA" id="ARBA00022559"/>
    </source>
</evidence>
<dbReference type="Proteomes" id="UP000199341">
    <property type="component" value="Unassembled WGS sequence"/>
</dbReference>
<dbReference type="InterPro" id="IPR000866">
    <property type="entry name" value="AhpC/TSA"/>
</dbReference>
<accession>A0A1H0BE53</accession>